<gene>
    <name evidence="13" type="ORF">C4F51_11400</name>
</gene>
<dbReference type="Gene3D" id="1.10.3720.10">
    <property type="entry name" value="MetI-like"/>
    <property type="match status" value="1"/>
</dbReference>
<dbReference type="EMBL" id="PRDL01000001">
    <property type="protein sequence ID" value="MBE8717789.1"/>
    <property type="molecule type" value="Genomic_DNA"/>
</dbReference>
<evidence type="ECO:0000313" key="14">
    <source>
        <dbReference type="Proteomes" id="UP000652567"/>
    </source>
</evidence>
<evidence type="ECO:0000259" key="12">
    <source>
        <dbReference type="PROSITE" id="PS50928"/>
    </source>
</evidence>
<dbReference type="GO" id="GO:0005886">
    <property type="term" value="C:plasma membrane"/>
    <property type="evidence" value="ECO:0007669"/>
    <property type="project" value="UniProtKB-SubCell"/>
</dbReference>
<accession>A0A928V764</accession>
<evidence type="ECO:0000313" key="13">
    <source>
        <dbReference type="EMBL" id="MBE8717789.1"/>
    </source>
</evidence>
<protein>
    <recommendedName>
        <fullName evidence="11">Molybdenum transport system permease</fullName>
    </recommendedName>
</protein>
<dbReference type="CDD" id="cd06261">
    <property type="entry name" value="TM_PBP2"/>
    <property type="match status" value="1"/>
</dbReference>
<proteinExistence type="inferred from homology"/>
<dbReference type="AlphaFoldDB" id="A0A928V764"/>
<dbReference type="InterPro" id="IPR035906">
    <property type="entry name" value="MetI-like_sf"/>
</dbReference>
<dbReference type="NCBIfam" id="TIGR02141">
    <property type="entry name" value="modB_ABC"/>
    <property type="match status" value="1"/>
</dbReference>
<evidence type="ECO:0000256" key="3">
    <source>
        <dbReference type="ARBA" id="ARBA00007069"/>
    </source>
</evidence>
<dbReference type="GO" id="GO:0015098">
    <property type="term" value="F:molybdate ion transmembrane transporter activity"/>
    <property type="evidence" value="ECO:0007669"/>
    <property type="project" value="UniProtKB-UniRule"/>
</dbReference>
<keyword evidence="4 10" id="KW-0813">Transport</keyword>
<dbReference type="RefSeq" id="WP_193909851.1">
    <property type="nucleotide sequence ID" value="NZ_PRDL01000001.1"/>
</dbReference>
<dbReference type="PANTHER" id="PTHR30183:SF3">
    <property type="entry name" value="MOLYBDENUM TRANSPORT SYSTEM PERMEASE PROTEIN MODB"/>
    <property type="match status" value="1"/>
</dbReference>
<name>A0A928V764_9GAMM</name>
<feature type="transmembrane region" description="Helical" evidence="10">
    <location>
        <begin position="89"/>
        <end position="114"/>
    </location>
</feature>
<comment type="function">
    <text evidence="1 11">Part of the binding-protein-dependent transport system for molybdenum; probably responsible for the translocation of the substrate across the membrane.</text>
</comment>
<evidence type="ECO:0000256" key="1">
    <source>
        <dbReference type="ARBA" id="ARBA00002949"/>
    </source>
</evidence>
<dbReference type="InterPro" id="IPR011867">
    <property type="entry name" value="ModB_ABC"/>
</dbReference>
<feature type="domain" description="ABC transmembrane type-1" evidence="12">
    <location>
        <begin position="10"/>
        <end position="213"/>
    </location>
</feature>
<evidence type="ECO:0000256" key="2">
    <source>
        <dbReference type="ARBA" id="ARBA00004651"/>
    </source>
</evidence>
<keyword evidence="8 10" id="KW-1133">Transmembrane helix</keyword>
<feature type="transmembrane region" description="Helical" evidence="10">
    <location>
        <begin position="135"/>
        <end position="156"/>
    </location>
</feature>
<dbReference type="SUPFAM" id="SSF161098">
    <property type="entry name" value="MetI-like"/>
    <property type="match status" value="1"/>
</dbReference>
<comment type="caution">
    <text evidence="13">The sequence shown here is derived from an EMBL/GenBank/DDBJ whole genome shotgun (WGS) entry which is preliminary data.</text>
</comment>
<reference evidence="13" key="1">
    <citation type="submission" date="2018-07" db="EMBL/GenBank/DDBJ databases">
        <title>Genome assembly of strain Ka43.</title>
        <authorList>
            <person name="Kukolya J."/>
            <person name="Nagy I."/>
            <person name="Horvath B."/>
            <person name="Toth A."/>
        </authorList>
    </citation>
    <scope>NUCLEOTIDE SEQUENCE</scope>
    <source>
        <strain evidence="13">KB43</strain>
    </source>
</reference>
<evidence type="ECO:0000256" key="7">
    <source>
        <dbReference type="ARBA" id="ARBA00022692"/>
    </source>
</evidence>
<dbReference type="InterPro" id="IPR000515">
    <property type="entry name" value="MetI-like"/>
</dbReference>
<dbReference type="PROSITE" id="PS50928">
    <property type="entry name" value="ABC_TM1"/>
    <property type="match status" value="1"/>
</dbReference>
<keyword evidence="5" id="KW-1003">Cell membrane</keyword>
<evidence type="ECO:0000256" key="4">
    <source>
        <dbReference type="ARBA" id="ARBA00022448"/>
    </source>
</evidence>
<dbReference type="PANTHER" id="PTHR30183">
    <property type="entry name" value="MOLYBDENUM TRANSPORT SYSTEM PERMEASE PROTEIN MODB"/>
    <property type="match status" value="1"/>
</dbReference>
<evidence type="ECO:0000256" key="10">
    <source>
        <dbReference type="RuleBase" id="RU363032"/>
    </source>
</evidence>
<organism evidence="13 14">
    <name type="scientific">Cellvibrio polysaccharolyticus</name>
    <dbReference type="NCBI Taxonomy" id="2082724"/>
    <lineage>
        <taxon>Bacteria</taxon>
        <taxon>Pseudomonadati</taxon>
        <taxon>Pseudomonadota</taxon>
        <taxon>Gammaproteobacteria</taxon>
        <taxon>Cellvibrionales</taxon>
        <taxon>Cellvibrionaceae</taxon>
        <taxon>Cellvibrio</taxon>
    </lineage>
</organism>
<evidence type="ECO:0000256" key="5">
    <source>
        <dbReference type="ARBA" id="ARBA00022475"/>
    </source>
</evidence>
<evidence type="ECO:0000256" key="8">
    <source>
        <dbReference type="ARBA" id="ARBA00022989"/>
    </source>
</evidence>
<keyword evidence="7 10" id="KW-0812">Transmembrane</keyword>
<evidence type="ECO:0000256" key="6">
    <source>
        <dbReference type="ARBA" id="ARBA00022505"/>
    </source>
</evidence>
<feature type="transmembrane region" description="Helical" evidence="10">
    <location>
        <begin position="196"/>
        <end position="218"/>
    </location>
</feature>
<comment type="similarity">
    <text evidence="3 11">Belongs to the binding-protein-dependent transport system permease family. CysTW subfamily.</text>
</comment>
<feature type="transmembrane region" description="Helical" evidence="10">
    <location>
        <begin position="48"/>
        <end position="69"/>
    </location>
</feature>
<dbReference type="Proteomes" id="UP000652567">
    <property type="component" value="Unassembled WGS sequence"/>
</dbReference>
<keyword evidence="9 10" id="KW-0472">Membrane</keyword>
<dbReference type="NCBIfam" id="NF006939">
    <property type="entry name" value="PRK09421.1"/>
    <property type="match status" value="1"/>
</dbReference>
<evidence type="ECO:0000256" key="11">
    <source>
        <dbReference type="RuleBase" id="RU365097"/>
    </source>
</evidence>
<sequence>MLTDAEWEVLILSAQVGISATLVCLIPGVFFGWLLARKNFMAKPIVESILFMPMVLPPTVPGYLLLVTFGSQGVAGQWLKNNFGIELAFNWKGAVLAAATIAFPLMVQAAKLSVQMIDKRFELAASTLGSSPVKVWFTVTLPLMLPGILIGSIMVFSRSLGEFGATITFVGNIAGETRTLPLAIYSATNQINGEAIATRLILICVTIAFLSLLLSNLLTRRVERWLGVQNA</sequence>
<keyword evidence="11" id="KW-0997">Cell inner membrane</keyword>
<dbReference type="Pfam" id="PF00528">
    <property type="entry name" value="BPD_transp_1"/>
    <property type="match status" value="1"/>
</dbReference>
<evidence type="ECO:0000256" key="9">
    <source>
        <dbReference type="ARBA" id="ARBA00023136"/>
    </source>
</evidence>
<feature type="transmembrane region" description="Helical" evidence="10">
    <location>
        <begin position="12"/>
        <end position="36"/>
    </location>
</feature>
<keyword evidence="6 11" id="KW-0500">Molybdenum</keyword>
<keyword evidence="14" id="KW-1185">Reference proteome</keyword>
<comment type="subcellular location">
    <subcellularLocation>
        <location evidence="11">Cell inner membrane</location>
        <topology evidence="11">Multi-pass membrane protein</topology>
    </subcellularLocation>
    <subcellularLocation>
        <location evidence="2 10">Cell membrane</location>
        <topology evidence="2 10">Multi-pass membrane protein</topology>
    </subcellularLocation>
</comment>